<protein>
    <submittedName>
        <fullName evidence="4">Aldehyde dehydrogenase</fullName>
        <ecNumber evidence="4">1.2.1.3</ecNumber>
    </submittedName>
</protein>
<dbReference type="InterPro" id="IPR016161">
    <property type="entry name" value="Ald_DH/histidinol_DH"/>
</dbReference>
<dbReference type="Gene3D" id="3.40.605.10">
    <property type="entry name" value="Aldehyde Dehydrogenase, Chain A, domain 1"/>
    <property type="match status" value="1"/>
</dbReference>
<dbReference type="GO" id="GO:0004029">
    <property type="term" value="F:aldehyde dehydrogenase (NAD+) activity"/>
    <property type="evidence" value="ECO:0007669"/>
    <property type="project" value="UniProtKB-EC"/>
</dbReference>
<reference evidence="4 5" key="1">
    <citation type="submission" date="2019-02" db="EMBL/GenBank/DDBJ databases">
        <title>Deep-cultivation of Planctomycetes and their phenomic and genomic characterization uncovers novel biology.</title>
        <authorList>
            <person name="Wiegand S."/>
            <person name="Jogler M."/>
            <person name="Boedeker C."/>
            <person name="Pinto D."/>
            <person name="Vollmers J."/>
            <person name="Rivas-Marin E."/>
            <person name="Kohn T."/>
            <person name="Peeters S.H."/>
            <person name="Heuer A."/>
            <person name="Rast P."/>
            <person name="Oberbeckmann S."/>
            <person name="Bunk B."/>
            <person name="Jeske O."/>
            <person name="Meyerdierks A."/>
            <person name="Storesund J.E."/>
            <person name="Kallscheuer N."/>
            <person name="Luecker S."/>
            <person name="Lage O.M."/>
            <person name="Pohl T."/>
            <person name="Merkel B.J."/>
            <person name="Hornburger P."/>
            <person name="Mueller R.-W."/>
            <person name="Bruemmer F."/>
            <person name="Labrenz M."/>
            <person name="Spormann A.M."/>
            <person name="Op den Camp H."/>
            <person name="Overmann J."/>
            <person name="Amann R."/>
            <person name="Jetten M.S.M."/>
            <person name="Mascher T."/>
            <person name="Medema M.H."/>
            <person name="Devos D.P."/>
            <person name="Kaster A.-K."/>
            <person name="Ovreas L."/>
            <person name="Rohde M."/>
            <person name="Galperin M.Y."/>
            <person name="Jogler C."/>
        </authorList>
    </citation>
    <scope>NUCLEOTIDE SEQUENCE [LARGE SCALE GENOMIC DNA]</scope>
    <source>
        <strain evidence="4 5">Poly24</strain>
    </source>
</reference>
<dbReference type="AlphaFoldDB" id="A0A518JWE1"/>
<dbReference type="InterPro" id="IPR016162">
    <property type="entry name" value="Ald_DH_N"/>
</dbReference>
<dbReference type="Pfam" id="PF00171">
    <property type="entry name" value="Aldedh"/>
    <property type="match status" value="1"/>
</dbReference>
<proteinExistence type="inferred from homology"/>
<evidence type="ECO:0000313" key="4">
    <source>
        <dbReference type="EMBL" id="QDV69853.1"/>
    </source>
</evidence>
<dbReference type="PANTHER" id="PTHR42804:SF1">
    <property type="entry name" value="ALDEHYDE DEHYDROGENASE-RELATED"/>
    <property type="match status" value="1"/>
</dbReference>
<evidence type="ECO:0000313" key="5">
    <source>
        <dbReference type="Proteomes" id="UP000315082"/>
    </source>
</evidence>
<dbReference type="KEGG" id="rcf:Poly24_35710"/>
<name>A0A518JWE1_9BACT</name>
<evidence type="ECO:0000256" key="2">
    <source>
        <dbReference type="ARBA" id="ARBA00023002"/>
    </source>
</evidence>
<dbReference type="SUPFAM" id="SSF53720">
    <property type="entry name" value="ALDH-like"/>
    <property type="match status" value="1"/>
</dbReference>
<gene>
    <name evidence="4" type="primary">alkH</name>
    <name evidence="4" type="ORF">Poly24_35710</name>
</gene>
<accession>A0A518JWE1</accession>
<dbReference type="RefSeq" id="WP_197451983.1">
    <property type="nucleotide sequence ID" value="NZ_CP036348.1"/>
</dbReference>
<dbReference type="EC" id="1.2.1.3" evidence="4"/>
<dbReference type="InterPro" id="IPR015590">
    <property type="entry name" value="Aldehyde_DH_dom"/>
</dbReference>
<comment type="similarity">
    <text evidence="1">Belongs to the aldehyde dehydrogenase family.</text>
</comment>
<keyword evidence="5" id="KW-1185">Reference proteome</keyword>
<dbReference type="PANTHER" id="PTHR42804">
    <property type="entry name" value="ALDEHYDE DEHYDROGENASE"/>
    <property type="match status" value="1"/>
</dbReference>
<keyword evidence="2 4" id="KW-0560">Oxidoreductase</keyword>
<dbReference type="Proteomes" id="UP000315082">
    <property type="component" value="Chromosome"/>
</dbReference>
<evidence type="ECO:0000256" key="1">
    <source>
        <dbReference type="ARBA" id="ARBA00009986"/>
    </source>
</evidence>
<evidence type="ECO:0000259" key="3">
    <source>
        <dbReference type="Pfam" id="PF00171"/>
    </source>
</evidence>
<dbReference type="InterPro" id="IPR016163">
    <property type="entry name" value="Ald_DH_C"/>
</dbReference>
<sequence length="486" mass="52864">MNLIDATNIQTALARAATAQVDWGRTDVRQRAARMHPVQTEIAQAADDLCDLVTLPQRRSKTETLSSELLPLCEALRYLQRHAAKVLKSQKQGIAGRPLWLWGTHSEIQRVPLGRVLILAPWNYPLLLAGVQTAQALVAGNAVLLKPAPGCEAATATLVDCFQAAVGTDLIQQVDSDPAVAERLIRAGVEKIVLTGSSQTGRKVMTAAAETLTPTAMELSGCDAMVVLPGADSNRVADALRFGLSFNSGATCIAPRRIFVPQEQSDHYRKLFGRRLAQQPRLHVHPAVRPRMIQVVEDAIDRGGQWVGGPWDRERFEATGTTPPLLLFGARPDWSIMSADVFAPIAAVCDYSPSDPLVELISRSPYALAASIFGPRKEAQRFAAALEVGTITINDLIVPTADPRLPFGGRRESGFGTTRGRDGLLAMTTPRVITRQTLRHPRHLTVPTAGDEEILAGILQLNFAAGWRRRLRGLGRLVQGIKQSRK</sequence>
<feature type="domain" description="Aldehyde dehydrogenase" evidence="3">
    <location>
        <begin position="4"/>
        <end position="431"/>
    </location>
</feature>
<organism evidence="4 5">
    <name type="scientific">Rosistilla carotiformis</name>
    <dbReference type="NCBI Taxonomy" id="2528017"/>
    <lineage>
        <taxon>Bacteria</taxon>
        <taxon>Pseudomonadati</taxon>
        <taxon>Planctomycetota</taxon>
        <taxon>Planctomycetia</taxon>
        <taxon>Pirellulales</taxon>
        <taxon>Pirellulaceae</taxon>
        <taxon>Rosistilla</taxon>
    </lineage>
</organism>
<dbReference type="Gene3D" id="3.40.309.10">
    <property type="entry name" value="Aldehyde Dehydrogenase, Chain A, domain 2"/>
    <property type="match status" value="1"/>
</dbReference>
<dbReference type="EMBL" id="CP036348">
    <property type="protein sequence ID" value="QDV69853.1"/>
    <property type="molecule type" value="Genomic_DNA"/>
</dbReference>